<evidence type="ECO:0000313" key="2">
    <source>
        <dbReference type="Proteomes" id="UP001055879"/>
    </source>
</evidence>
<proteinExistence type="predicted"/>
<comment type="caution">
    <text evidence="1">The sequence shown here is derived from an EMBL/GenBank/DDBJ whole genome shotgun (WGS) entry which is preliminary data.</text>
</comment>
<sequence length="124" mass="14016">MPKIASYVEVVKYRSMESEVHKEGSKKEDEYVDQMEIEKEKEKVNLNEAKVESQRLKRFPMAGKLEGVAEIRMEGEQSPKVGDTMISPNPQNQSVSTETSPDSKFKNGAAEEELFSNETRSVEG</sequence>
<keyword evidence="2" id="KW-1185">Reference proteome</keyword>
<gene>
    <name evidence="1" type="ORF">L6452_03296</name>
</gene>
<dbReference type="Proteomes" id="UP001055879">
    <property type="component" value="Linkage Group LG01"/>
</dbReference>
<organism evidence="1 2">
    <name type="scientific">Arctium lappa</name>
    <name type="common">Greater burdock</name>
    <name type="synonym">Lappa major</name>
    <dbReference type="NCBI Taxonomy" id="4217"/>
    <lineage>
        <taxon>Eukaryota</taxon>
        <taxon>Viridiplantae</taxon>
        <taxon>Streptophyta</taxon>
        <taxon>Embryophyta</taxon>
        <taxon>Tracheophyta</taxon>
        <taxon>Spermatophyta</taxon>
        <taxon>Magnoliopsida</taxon>
        <taxon>eudicotyledons</taxon>
        <taxon>Gunneridae</taxon>
        <taxon>Pentapetalae</taxon>
        <taxon>asterids</taxon>
        <taxon>campanulids</taxon>
        <taxon>Asterales</taxon>
        <taxon>Asteraceae</taxon>
        <taxon>Carduoideae</taxon>
        <taxon>Cardueae</taxon>
        <taxon>Arctiinae</taxon>
        <taxon>Arctium</taxon>
    </lineage>
</organism>
<evidence type="ECO:0000313" key="1">
    <source>
        <dbReference type="EMBL" id="KAI3772121.1"/>
    </source>
</evidence>
<reference evidence="2" key="1">
    <citation type="journal article" date="2022" name="Mol. Ecol. Resour.">
        <title>The genomes of chicory, endive, great burdock and yacon provide insights into Asteraceae palaeo-polyploidization history and plant inulin production.</title>
        <authorList>
            <person name="Fan W."/>
            <person name="Wang S."/>
            <person name="Wang H."/>
            <person name="Wang A."/>
            <person name="Jiang F."/>
            <person name="Liu H."/>
            <person name="Zhao H."/>
            <person name="Xu D."/>
            <person name="Zhang Y."/>
        </authorList>
    </citation>
    <scope>NUCLEOTIDE SEQUENCE [LARGE SCALE GENOMIC DNA]</scope>
    <source>
        <strain evidence="2">cv. Niubang</strain>
    </source>
</reference>
<reference evidence="1 2" key="2">
    <citation type="journal article" date="2022" name="Mol. Ecol. Resour.">
        <title>The genomes of chicory, endive, great burdock and yacon provide insights into Asteraceae paleo-polyploidization history and plant inulin production.</title>
        <authorList>
            <person name="Fan W."/>
            <person name="Wang S."/>
            <person name="Wang H."/>
            <person name="Wang A."/>
            <person name="Jiang F."/>
            <person name="Liu H."/>
            <person name="Zhao H."/>
            <person name="Xu D."/>
            <person name="Zhang Y."/>
        </authorList>
    </citation>
    <scope>NUCLEOTIDE SEQUENCE [LARGE SCALE GENOMIC DNA]</scope>
    <source>
        <strain evidence="2">cv. Niubang</strain>
    </source>
</reference>
<name>A0ACB9FN19_ARCLA</name>
<dbReference type="EMBL" id="CM042047">
    <property type="protein sequence ID" value="KAI3772121.1"/>
    <property type="molecule type" value="Genomic_DNA"/>
</dbReference>
<accession>A0ACB9FN19</accession>
<protein>
    <submittedName>
        <fullName evidence="1">Uncharacterized protein</fullName>
    </submittedName>
</protein>